<dbReference type="PROSITE" id="PS51073">
    <property type="entry name" value="RPEL"/>
    <property type="match status" value="3"/>
</dbReference>
<feature type="compositionally biased region" description="Basic and acidic residues" evidence="9">
    <location>
        <begin position="983"/>
        <end position="992"/>
    </location>
</feature>
<evidence type="ECO:0000256" key="5">
    <source>
        <dbReference type="ARBA" id="ARBA00023163"/>
    </source>
</evidence>
<name>A0A8C6P7R3_NOTFU</name>
<evidence type="ECO:0000256" key="9">
    <source>
        <dbReference type="SAM" id="MobiDB-lite"/>
    </source>
</evidence>
<feature type="compositionally biased region" description="Low complexity" evidence="9">
    <location>
        <begin position="1112"/>
        <end position="1126"/>
    </location>
</feature>
<dbReference type="InterPro" id="IPR036361">
    <property type="entry name" value="SAP_dom_sf"/>
</dbReference>
<dbReference type="InterPro" id="IPR043451">
    <property type="entry name" value="Myocardin-like"/>
</dbReference>
<dbReference type="AlphaFoldDB" id="A0A8C6P7R3"/>
<feature type="region of interest" description="Disordered" evidence="9">
    <location>
        <begin position="1091"/>
        <end position="1142"/>
    </location>
</feature>
<proteinExistence type="predicted"/>
<feature type="region of interest" description="Disordered" evidence="9">
    <location>
        <begin position="1044"/>
        <end position="1070"/>
    </location>
</feature>
<feature type="region of interest" description="Disordered" evidence="9">
    <location>
        <begin position="461"/>
        <end position="497"/>
    </location>
</feature>
<dbReference type="FunFam" id="1.10.720.30:FF:000002">
    <property type="entry name" value="Myocardin related transcription factor A"/>
    <property type="match status" value="1"/>
</dbReference>
<dbReference type="PROSITE" id="PS50800">
    <property type="entry name" value="SAP"/>
    <property type="match status" value="1"/>
</dbReference>
<evidence type="ECO:0000256" key="3">
    <source>
        <dbReference type="ARBA" id="ARBA00023015"/>
    </source>
</evidence>
<dbReference type="SMART" id="SM00707">
    <property type="entry name" value="RPEL"/>
    <property type="match status" value="3"/>
</dbReference>
<feature type="compositionally biased region" description="Polar residues" evidence="9">
    <location>
        <begin position="1127"/>
        <end position="1139"/>
    </location>
</feature>
<feature type="compositionally biased region" description="Polar residues" evidence="9">
    <location>
        <begin position="20"/>
        <end position="37"/>
    </location>
</feature>
<evidence type="ECO:0000256" key="7">
    <source>
        <dbReference type="PROSITE-ProRule" id="PRU00401"/>
    </source>
</evidence>
<organism evidence="11 12">
    <name type="scientific">Nothobranchius furzeri</name>
    <name type="common">Turquoise killifish</name>
    <dbReference type="NCBI Taxonomy" id="105023"/>
    <lineage>
        <taxon>Eukaryota</taxon>
        <taxon>Metazoa</taxon>
        <taxon>Chordata</taxon>
        <taxon>Craniata</taxon>
        <taxon>Vertebrata</taxon>
        <taxon>Euteleostomi</taxon>
        <taxon>Actinopterygii</taxon>
        <taxon>Neopterygii</taxon>
        <taxon>Teleostei</taxon>
        <taxon>Neoteleostei</taxon>
        <taxon>Acanthomorphata</taxon>
        <taxon>Ovalentaria</taxon>
        <taxon>Atherinomorphae</taxon>
        <taxon>Cyprinodontiformes</taxon>
        <taxon>Nothobranchiidae</taxon>
        <taxon>Nothobranchius</taxon>
    </lineage>
</organism>
<feature type="compositionally biased region" description="Polar residues" evidence="9">
    <location>
        <begin position="1055"/>
        <end position="1070"/>
    </location>
</feature>
<feature type="compositionally biased region" description="Low complexity" evidence="9">
    <location>
        <begin position="477"/>
        <end position="488"/>
    </location>
</feature>
<dbReference type="InterPro" id="IPR003034">
    <property type="entry name" value="SAP_dom"/>
</dbReference>
<feature type="compositionally biased region" description="Low complexity" evidence="9">
    <location>
        <begin position="270"/>
        <end position="282"/>
    </location>
</feature>
<feature type="compositionally biased region" description="Basic and acidic residues" evidence="9">
    <location>
        <begin position="287"/>
        <end position="303"/>
    </location>
</feature>
<comment type="subcellular location">
    <subcellularLocation>
        <location evidence="1">Nucleus</location>
    </subcellularLocation>
</comment>
<feature type="region of interest" description="Disordered" evidence="9">
    <location>
        <begin position="358"/>
        <end position="408"/>
    </location>
</feature>
<keyword evidence="4 8" id="KW-0175">Coiled coil</keyword>
<dbReference type="GeneTree" id="ENSGT00950000182979"/>
<dbReference type="Pfam" id="PF02037">
    <property type="entry name" value="SAP"/>
    <property type="match status" value="1"/>
</dbReference>
<keyword evidence="5" id="KW-0804">Transcription</keyword>
<reference evidence="11" key="3">
    <citation type="submission" date="2025-09" db="UniProtKB">
        <authorList>
            <consortium name="Ensembl"/>
        </authorList>
    </citation>
    <scope>IDENTIFICATION</scope>
</reference>
<evidence type="ECO:0000256" key="8">
    <source>
        <dbReference type="SAM" id="Coils"/>
    </source>
</evidence>
<evidence type="ECO:0000256" key="6">
    <source>
        <dbReference type="ARBA" id="ARBA00023242"/>
    </source>
</evidence>
<evidence type="ECO:0000256" key="4">
    <source>
        <dbReference type="ARBA" id="ARBA00023054"/>
    </source>
</evidence>
<dbReference type="Proteomes" id="UP000694548">
    <property type="component" value="Chromosome sgr12"/>
</dbReference>
<feature type="domain" description="SAP" evidence="10">
    <location>
        <begin position="419"/>
        <end position="453"/>
    </location>
</feature>
<dbReference type="GO" id="GO:0003713">
    <property type="term" value="F:transcription coactivator activity"/>
    <property type="evidence" value="ECO:0007669"/>
    <property type="project" value="UniProtKB-ARBA"/>
</dbReference>
<feature type="region of interest" description="Disordered" evidence="9">
    <location>
        <begin position="516"/>
        <end position="547"/>
    </location>
</feature>
<evidence type="ECO:0000256" key="1">
    <source>
        <dbReference type="ARBA" id="ARBA00004123"/>
    </source>
</evidence>
<feature type="repeat" description="RPEL" evidence="7">
    <location>
        <begin position="57"/>
        <end position="82"/>
    </location>
</feature>
<sequence length="1268" mass="138680">MATIDSVRGEEAIPGIMEVSETSGSAPSPQSEAVTNELQELSLQPAPNLLPLQERKNVLQLKLQQRRTREELVSQGIMPPLKSPAAFHEQRRSLERARTEDYLKRKIRCRPERSELVRMHILEETSAEPSLQAKQLKLKRARLADDLNDKISHRPGPIELVHKNILSVSCPLQHSPLDSPKGAGGESSSLDEDSSDALSPDQLTNHDSPLSVATQLSPSDGLTQNGDISPTQFLTQPPPLPPPPPPLPHVSMSETTSSLPKITNGTTMTSVSSRSSVGQVKSQAKTSLDRHPQRSKKPKDSKPKVKKLKYHQYIPPDQKADKERPPQMDSSYAKLLHQQQLFLQLQILSHQQHHYNYHTILPAPPKPQAEQPPTTSSGPSPSRCAHNTTTTAPSGQTPTSRQSQIAVGGAKPATLPANLDEFKVAELKQELKLRGLTVSGTKNDLIERLRNYQEQNLSNASALKNNSPSPLGQQGFTSAANTSASSPSFVPEQPPAEGGLKLALSSLAQAVPGRVMRFGSTSSSPPVSPTPSERSLAGLSPDETSCNGDIFGEMVSSPLTQLTLHHSPQHPPNVSPLSQPFSVVKEEIQSSCSMSRSSSGPVQPKDSLHGVSMDISFMDKDQMLQEKDKQIEELTRMLRQKQRLVETLRSQLEQGKMAGGVVVKKEGNEKSRTSPEVKLQTLIKASAIQPPVLPNGTVLMVKEEVQPEKGMEGVTEEAELKKPPQPMQCSQETLLRLQQIHRLQLQAEQQKQQHGQLQKNTEVKTNPKKQQQKKREAQILLHQQQQLQQLIIQQTQQKQLQAQQKLAQQKLAQHKLVQQNQAKQAQDVQSQQKNQVQLKQVQVQIQNQTVTSQKPAVSQTQLRKQLRAQQRQQQRQQLKQAAAAATQQVTPAINQQNGTPLHTQAISLDLKANGTPTLVTDSNGNHYLIALTSNNSDRPNRVSSLAKINGRITLQRLQSTPSKLPSTDSKSKEPPEEDPVSQSDEKEQKPGPHLDTNGVPQPSPPLTAPPNLQPFFEDMSDTESQVSLMSSLKQREEVCLPYDRHTLFTPPSPKPNTSLPLQRSKENGVNSQQMDDLFDILLKSGEIPGFKANPDPSLAPLHSSPPSPSTLPSPLHLSSPTPTETLVSPQPSTGESCTGSGRLEDFLESTTGTPLLGMEPDGDLTLIDDLHSQMLSTPSILDHPPSPMDTSDLGFSPPSAGLDFGVPSLDSMDWLDISMGTESGGSEDSRVRRGGGVAGLCYSTQHPQDKGLLLGKHHSFGPSFMSLI</sequence>
<dbReference type="Gene3D" id="6.10.140.2040">
    <property type="match status" value="1"/>
</dbReference>
<dbReference type="SMART" id="SM00513">
    <property type="entry name" value="SAP"/>
    <property type="match status" value="1"/>
</dbReference>
<dbReference type="GO" id="GO:0005634">
    <property type="term" value="C:nucleus"/>
    <property type="evidence" value="ECO:0007669"/>
    <property type="project" value="UniProtKB-SubCell"/>
</dbReference>
<keyword evidence="3" id="KW-0805">Transcription regulation</keyword>
<feature type="compositionally biased region" description="Polar residues" evidence="9">
    <location>
        <begin position="201"/>
        <end position="235"/>
    </location>
</feature>
<gene>
    <name evidence="11" type="primary">mrtfab</name>
</gene>
<evidence type="ECO:0000256" key="2">
    <source>
        <dbReference type="ARBA" id="ARBA00022737"/>
    </source>
</evidence>
<feature type="compositionally biased region" description="Low complexity" evidence="9">
    <location>
        <begin position="748"/>
        <end position="758"/>
    </location>
</feature>
<feature type="compositionally biased region" description="Pro residues" evidence="9">
    <location>
        <begin position="236"/>
        <end position="248"/>
    </location>
</feature>
<feature type="compositionally biased region" description="Low complexity" evidence="9">
    <location>
        <begin position="461"/>
        <end position="470"/>
    </location>
</feature>
<dbReference type="SUPFAM" id="SSF68906">
    <property type="entry name" value="SAP domain"/>
    <property type="match status" value="1"/>
</dbReference>
<dbReference type="GO" id="GO:0045944">
    <property type="term" value="P:positive regulation of transcription by RNA polymerase II"/>
    <property type="evidence" value="ECO:0007669"/>
    <property type="project" value="TreeGrafter"/>
</dbReference>
<feature type="region of interest" description="Disordered" evidence="9">
    <location>
        <begin position="1"/>
        <end position="37"/>
    </location>
</feature>
<dbReference type="Gene3D" id="1.10.720.30">
    <property type="entry name" value="SAP domain"/>
    <property type="match status" value="1"/>
</dbReference>
<feature type="coiled-coil region" evidence="8">
    <location>
        <begin position="620"/>
        <end position="651"/>
    </location>
</feature>
<dbReference type="GO" id="GO:0051145">
    <property type="term" value="P:smooth muscle cell differentiation"/>
    <property type="evidence" value="ECO:0007669"/>
    <property type="project" value="TreeGrafter"/>
</dbReference>
<keyword evidence="12" id="KW-1185">Reference proteome</keyword>
<feature type="repeat" description="RPEL" evidence="7">
    <location>
        <begin position="145"/>
        <end position="170"/>
    </location>
</feature>
<feature type="repeat" description="RPEL" evidence="7">
    <location>
        <begin position="101"/>
        <end position="126"/>
    </location>
</feature>
<protein>
    <submittedName>
        <fullName evidence="11">Myocardin related transcription factor Ab</fullName>
    </submittedName>
</protein>
<reference evidence="11" key="1">
    <citation type="submission" date="2014-08" db="EMBL/GenBank/DDBJ databases">
        <authorList>
            <person name="Senf B."/>
            <person name="Petzold A."/>
            <person name="Downie B.R."/>
            <person name="Koch P."/>
            <person name="Platzer M."/>
        </authorList>
    </citation>
    <scope>NUCLEOTIDE SEQUENCE [LARGE SCALE GENOMIC DNA]</scope>
    <source>
        <strain evidence="11">GRZ</strain>
    </source>
</reference>
<evidence type="ECO:0000259" key="10">
    <source>
        <dbReference type="PROSITE" id="PS50800"/>
    </source>
</evidence>
<evidence type="ECO:0000313" key="12">
    <source>
        <dbReference type="Proteomes" id="UP000694548"/>
    </source>
</evidence>
<keyword evidence="2" id="KW-0677">Repeat</keyword>
<keyword evidence="6" id="KW-0539">Nucleus</keyword>
<dbReference type="PANTHER" id="PTHR22793:SF6">
    <property type="entry name" value="MYOCARDIN-RELATED TRANSCRIPTION FACTOR A"/>
    <property type="match status" value="1"/>
</dbReference>
<feature type="compositionally biased region" description="Polar residues" evidence="9">
    <location>
        <begin position="955"/>
        <end position="968"/>
    </location>
</feature>
<dbReference type="Gene3D" id="6.10.150.10">
    <property type="match status" value="1"/>
</dbReference>
<dbReference type="InterPro" id="IPR004018">
    <property type="entry name" value="RPEL_repeat"/>
</dbReference>
<feature type="compositionally biased region" description="Pro residues" evidence="9">
    <location>
        <begin position="1001"/>
        <end position="1012"/>
    </location>
</feature>
<dbReference type="Pfam" id="PF02755">
    <property type="entry name" value="RPEL"/>
    <property type="match status" value="3"/>
</dbReference>
<dbReference type="PANTHER" id="PTHR22793">
    <property type="entry name" value="MYOCARDIN-RELATED TRANSCRIPTION FACTOR-RELATED"/>
    <property type="match status" value="1"/>
</dbReference>
<accession>A0A8C6P7R3</accession>
<feature type="region of interest" description="Disordered" evidence="9">
    <location>
        <begin position="748"/>
        <end position="776"/>
    </location>
</feature>
<feature type="region of interest" description="Disordered" evidence="9">
    <location>
        <begin position="953"/>
        <end position="1028"/>
    </location>
</feature>
<evidence type="ECO:0000313" key="11">
    <source>
        <dbReference type="Ensembl" id="ENSNFUP00015039500.1"/>
    </source>
</evidence>
<feature type="compositionally biased region" description="Low complexity" evidence="9">
    <location>
        <begin position="368"/>
        <end position="400"/>
    </location>
</feature>
<reference evidence="11" key="2">
    <citation type="submission" date="2025-08" db="UniProtKB">
        <authorList>
            <consortium name="Ensembl"/>
        </authorList>
    </citation>
    <scope>IDENTIFICATION</scope>
</reference>
<feature type="compositionally biased region" description="Polar residues" evidence="9">
    <location>
        <begin position="252"/>
        <end position="269"/>
    </location>
</feature>
<feature type="region of interest" description="Disordered" evidence="9">
    <location>
        <begin position="172"/>
        <end position="329"/>
    </location>
</feature>
<dbReference type="Ensembl" id="ENSNFUT00015041230.1">
    <property type="protein sequence ID" value="ENSNFUP00015039500.1"/>
    <property type="gene ID" value="ENSNFUG00015019027.1"/>
</dbReference>